<dbReference type="InParanoid" id="A0A1X7VIC3"/>
<accession>A0A1X7VIC3</accession>
<feature type="region of interest" description="Disordered" evidence="1">
    <location>
        <begin position="1"/>
        <end position="33"/>
    </location>
</feature>
<feature type="compositionally biased region" description="Basic and acidic residues" evidence="1">
    <location>
        <begin position="20"/>
        <end position="33"/>
    </location>
</feature>
<protein>
    <submittedName>
        <fullName evidence="2">Uncharacterized protein</fullName>
    </submittedName>
</protein>
<sequence length="93" mass="10125">MGNSSSSSSSSPSSPPAPDATKEETERDTEVKEQLEKLKQEIIPLTPIITENVISKSCDDQDALVIRYGDLADKTKIVANIENLFPNHPGRNS</sequence>
<organism evidence="2">
    <name type="scientific">Amphimedon queenslandica</name>
    <name type="common">Sponge</name>
    <dbReference type="NCBI Taxonomy" id="400682"/>
    <lineage>
        <taxon>Eukaryota</taxon>
        <taxon>Metazoa</taxon>
        <taxon>Porifera</taxon>
        <taxon>Demospongiae</taxon>
        <taxon>Heteroscleromorpha</taxon>
        <taxon>Haplosclerida</taxon>
        <taxon>Niphatidae</taxon>
        <taxon>Amphimedon</taxon>
    </lineage>
</organism>
<name>A0A1X7VIC3_AMPQE</name>
<proteinExistence type="predicted"/>
<feature type="compositionally biased region" description="Low complexity" evidence="1">
    <location>
        <begin position="1"/>
        <end position="12"/>
    </location>
</feature>
<dbReference type="AlphaFoldDB" id="A0A1X7VIC3"/>
<reference evidence="2" key="1">
    <citation type="submission" date="2017-05" db="UniProtKB">
        <authorList>
            <consortium name="EnsemblMetazoa"/>
        </authorList>
    </citation>
    <scope>IDENTIFICATION</scope>
</reference>
<evidence type="ECO:0000256" key="1">
    <source>
        <dbReference type="SAM" id="MobiDB-lite"/>
    </source>
</evidence>
<evidence type="ECO:0000313" key="2">
    <source>
        <dbReference type="EnsemblMetazoa" id="Aqu2.1.39663_001"/>
    </source>
</evidence>
<dbReference type="EnsemblMetazoa" id="Aqu2.1.39663_001">
    <property type="protein sequence ID" value="Aqu2.1.39663_001"/>
    <property type="gene ID" value="Aqu2.1.39663"/>
</dbReference>